<dbReference type="AlphaFoldDB" id="A0A6L5YAC4"/>
<dbReference type="Gene3D" id="1.20.1690.10">
    <property type="entry name" value="V-type ATP synthase subunit C domain"/>
    <property type="match status" value="2"/>
</dbReference>
<keyword evidence="5" id="KW-1185">Reference proteome</keyword>
<dbReference type="Proteomes" id="UP000473699">
    <property type="component" value="Unassembled WGS sequence"/>
</dbReference>
<evidence type="ECO:0000256" key="2">
    <source>
        <dbReference type="ARBA" id="ARBA00022448"/>
    </source>
</evidence>
<comment type="caution">
    <text evidence="4">The sequence shown here is derived from an EMBL/GenBank/DDBJ whole genome shotgun (WGS) entry which is preliminary data.</text>
</comment>
<dbReference type="EMBL" id="VUNH01000003">
    <property type="protein sequence ID" value="MST55141.1"/>
    <property type="molecule type" value="Genomic_DNA"/>
</dbReference>
<dbReference type="Gene3D" id="1.10.132.50">
    <property type="entry name" value="ATP synthase (C/AC39) subunit, domain 3"/>
    <property type="match status" value="1"/>
</dbReference>
<dbReference type="InterPro" id="IPR036079">
    <property type="entry name" value="ATPase_csu/dsu_sf"/>
</dbReference>
<evidence type="ECO:0000313" key="5">
    <source>
        <dbReference type="Proteomes" id="UP000473699"/>
    </source>
</evidence>
<accession>A0A6L5YAC4</accession>
<evidence type="ECO:0000256" key="3">
    <source>
        <dbReference type="ARBA" id="ARBA00023065"/>
    </source>
</evidence>
<keyword evidence="3" id="KW-0406">Ion transport</keyword>
<name>A0A6L5YAC4_9BACT</name>
<reference evidence="4 5" key="1">
    <citation type="submission" date="2019-08" db="EMBL/GenBank/DDBJ databases">
        <title>In-depth cultivation of the pig gut microbiome towards novel bacterial diversity and tailored functional studies.</title>
        <authorList>
            <person name="Wylensek D."/>
            <person name="Hitch T.C.A."/>
            <person name="Clavel T."/>
        </authorList>
    </citation>
    <scope>NUCLEOTIDE SEQUENCE [LARGE SCALE GENOMIC DNA]</scope>
    <source>
        <strain evidence="4 5">SM-530-WT-4B</strain>
    </source>
</reference>
<dbReference type="GO" id="GO:0046961">
    <property type="term" value="F:proton-transporting ATPase activity, rotational mechanism"/>
    <property type="evidence" value="ECO:0007669"/>
    <property type="project" value="InterPro"/>
</dbReference>
<dbReference type="InterPro" id="IPR002843">
    <property type="entry name" value="ATPase_V0-cplx_csu/dsu"/>
</dbReference>
<proteinExistence type="inferred from homology"/>
<evidence type="ECO:0000256" key="1">
    <source>
        <dbReference type="ARBA" id="ARBA00006709"/>
    </source>
</evidence>
<protein>
    <submittedName>
        <fullName evidence="4">V-type ATPase subunit</fullName>
    </submittedName>
</protein>
<sequence length="357" mass="40482">MTVLFRPAGSNTAANVSSTAREEPNYEYVNGRLRARMRDFLPAQVFAELACADLQGVERYLLNTVYGPLYRRDFMLSDMPLTLKLESLLSASARQRFGELKSWGKGTARLLTSVLSIQSDLENGQLFLRALQSGRNDYEPAMPGCGELSPEFWRQLAGAGGNREQIDELCRYDPTELSNVLSTAVKLLDESGRLWEAEWFYMKSSFDWAGGVLKRCRGSNGAVVSQCLGYLIDLWNLRVWLSVHYGSGAPVEAAHFLKGGSLPLERLFFTKSYKALLRGTFWRSRGTDPDERSLFELERQYLLWQMTLRREDPLGVQVIISYRARLFCEWRNLMTIVSGLQSGLDRAALQSVLLIDR</sequence>
<keyword evidence="2" id="KW-0813">Transport</keyword>
<organism evidence="4 5">
    <name type="scientific">Pyramidobacter porci</name>
    <dbReference type="NCBI Taxonomy" id="2605789"/>
    <lineage>
        <taxon>Bacteria</taxon>
        <taxon>Thermotogati</taxon>
        <taxon>Synergistota</taxon>
        <taxon>Synergistia</taxon>
        <taxon>Synergistales</taxon>
        <taxon>Dethiosulfovibrionaceae</taxon>
        <taxon>Pyramidobacter</taxon>
    </lineage>
</organism>
<dbReference type="InterPro" id="IPR044911">
    <property type="entry name" value="V-type_ATPase_csu/dsu_dom_3"/>
</dbReference>
<dbReference type="InterPro" id="IPR035067">
    <property type="entry name" value="V-type_ATPase_csu/dsu"/>
</dbReference>
<comment type="similarity">
    <text evidence="1">Belongs to the V-ATPase V0D/AC39 subunit family.</text>
</comment>
<gene>
    <name evidence="4" type="ORF">FYJ74_03670</name>
</gene>
<dbReference type="Pfam" id="PF01992">
    <property type="entry name" value="vATP-synt_AC39"/>
    <property type="match status" value="1"/>
</dbReference>
<dbReference type="SUPFAM" id="SSF103486">
    <property type="entry name" value="V-type ATP synthase subunit C"/>
    <property type="match status" value="1"/>
</dbReference>
<evidence type="ECO:0000313" key="4">
    <source>
        <dbReference type="EMBL" id="MST55141.1"/>
    </source>
</evidence>